<dbReference type="Proteomes" id="UP000075420">
    <property type="component" value="Unassembled WGS sequence"/>
</dbReference>
<dbReference type="NCBIfam" id="TIGR02284">
    <property type="entry name" value="PA2169 family four-helix-bundle protein"/>
    <property type="match status" value="1"/>
</dbReference>
<dbReference type="EMBL" id="JELY01000444">
    <property type="protein sequence ID" value="KYF59367.1"/>
    <property type="molecule type" value="Genomic_DNA"/>
</dbReference>
<accession>A0A150PUC4</accession>
<dbReference type="SUPFAM" id="SSF47240">
    <property type="entry name" value="Ferritin-like"/>
    <property type="match status" value="1"/>
</dbReference>
<dbReference type="Pfam" id="PF09537">
    <property type="entry name" value="DUF2383"/>
    <property type="match status" value="1"/>
</dbReference>
<evidence type="ECO:0000259" key="1">
    <source>
        <dbReference type="Pfam" id="PF09537"/>
    </source>
</evidence>
<evidence type="ECO:0000313" key="2">
    <source>
        <dbReference type="EMBL" id="KYF59367.1"/>
    </source>
</evidence>
<dbReference type="InterPro" id="IPR009078">
    <property type="entry name" value="Ferritin-like_SF"/>
</dbReference>
<dbReference type="InterPro" id="IPR012347">
    <property type="entry name" value="Ferritin-like"/>
</dbReference>
<reference evidence="2 3" key="1">
    <citation type="submission" date="2014-02" db="EMBL/GenBank/DDBJ databases">
        <title>The small core and large imbalanced accessory genome model reveals a collaborative survival strategy of Sorangium cellulosum strains in nature.</title>
        <authorList>
            <person name="Han K."/>
            <person name="Peng R."/>
            <person name="Blom J."/>
            <person name="Li Y.-Z."/>
        </authorList>
    </citation>
    <scope>NUCLEOTIDE SEQUENCE [LARGE SCALE GENOMIC DNA]</scope>
    <source>
        <strain evidence="2 3">So0157-25</strain>
    </source>
</reference>
<evidence type="ECO:0000313" key="3">
    <source>
        <dbReference type="Proteomes" id="UP000075420"/>
    </source>
</evidence>
<dbReference type="InterPro" id="IPR019052">
    <property type="entry name" value="DUF2383"/>
</dbReference>
<comment type="caution">
    <text evidence="2">The sequence shown here is derived from an EMBL/GenBank/DDBJ whole genome shotgun (WGS) entry which is preliminary data.</text>
</comment>
<sequence>MARDVIEVLNDLIQLDRDAIASYDQAIDACEHAQIRDMLGRFRDDHARHVVDLSAHVSSLGGVPAQTRDLKGKIIEGFTAITSMGDQSALLAMRGNEELTNRLYQAALDEGLTTEARAIVERNYDDERRHLAWIKDALSRKVWDQAA</sequence>
<dbReference type="Gene3D" id="1.20.1260.10">
    <property type="match status" value="1"/>
</dbReference>
<feature type="domain" description="DUF2383" evidence="1">
    <location>
        <begin position="4"/>
        <end position="109"/>
    </location>
</feature>
<protein>
    <submittedName>
        <fullName evidence="2">Ferritin</fullName>
    </submittedName>
</protein>
<gene>
    <name evidence="2" type="ORF">BE08_13975</name>
</gene>
<name>A0A150PUC4_SORCE</name>
<proteinExistence type="predicted"/>
<dbReference type="CDD" id="cd00657">
    <property type="entry name" value="Ferritin_like"/>
    <property type="match status" value="1"/>
</dbReference>
<dbReference type="InterPro" id="IPR011971">
    <property type="entry name" value="CHP02284"/>
</dbReference>
<organism evidence="2 3">
    <name type="scientific">Sorangium cellulosum</name>
    <name type="common">Polyangium cellulosum</name>
    <dbReference type="NCBI Taxonomy" id="56"/>
    <lineage>
        <taxon>Bacteria</taxon>
        <taxon>Pseudomonadati</taxon>
        <taxon>Myxococcota</taxon>
        <taxon>Polyangia</taxon>
        <taxon>Polyangiales</taxon>
        <taxon>Polyangiaceae</taxon>
        <taxon>Sorangium</taxon>
    </lineage>
</organism>
<dbReference type="AlphaFoldDB" id="A0A150PUC4"/>